<feature type="compositionally biased region" description="Polar residues" evidence="1">
    <location>
        <begin position="88"/>
        <end position="98"/>
    </location>
</feature>
<feature type="region of interest" description="Disordered" evidence="1">
    <location>
        <begin position="163"/>
        <end position="237"/>
    </location>
</feature>
<evidence type="ECO:0000313" key="2">
    <source>
        <dbReference type="EMBL" id="PSR81372.1"/>
    </source>
</evidence>
<evidence type="ECO:0000313" key="3">
    <source>
        <dbReference type="Proteomes" id="UP000241462"/>
    </source>
</evidence>
<sequence length="369" mass="41134">MSSTTRLRSRSSVDHIFELVGNIEEDQLRDLLQEINSSGDNIEVSKGVEYFEEQRRKLAPHSLRPTPSFLNQPHEPVDWPRQKPRPVSGSQWRQSMRIVSTPYATMKRNQTEPISPPLTASPPHSPPLSPPQSTLDHYTPRRSVTAPILKTAIPAIEARADLLESPISPPRSSEADDDDVDGQSHRPALSDFNSFNFGLDGPAEPTPEEIPCKTLELEEQGQSPRQPDVMPRASQHDFSRMNTMPLEALHHESLGSFHDLPRPNTSTGGPETSAFKPRAFRRISRPTFLSPLNVPEPDDLAMKLSAYLTGELATPPPSQLSKPKPANKVPSSLEEMLREPLTPRSRFVFGHVERETPSVNGIFEVLKQG</sequence>
<organism evidence="2 3">
    <name type="scientific">Coniella lustricola</name>
    <dbReference type="NCBI Taxonomy" id="2025994"/>
    <lineage>
        <taxon>Eukaryota</taxon>
        <taxon>Fungi</taxon>
        <taxon>Dikarya</taxon>
        <taxon>Ascomycota</taxon>
        <taxon>Pezizomycotina</taxon>
        <taxon>Sordariomycetes</taxon>
        <taxon>Sordariomycetidae</taxon>
        <taxon>Diaporthales</taxon>
        <taxon>Schizoparmaceae</taxon>
        <taxon>Coniella</taxon>
    </lineage>
</organism>
<dbReference type="InParanoid" id="A0A2T3A1Y2"/>
<name>A0A2T3A1Y2_9PEZI</name>
<dbReference type="AlphaFoldDB" id="A0A2T3A1Y2"/>
<keyword evidence="3" id="KW-1185">Reference proteome</keyword>
<feature type="compositionally biased region" description="Pro residues" evidence="1">
    <location>
        <begin position="114"/>
        <end position="130"/>
    </location>
</feature>
<protein>
    <submittedName>
        <fullName evidence="2">Uncharacterized protein</fullName>
    </submittedName>
</protein>
<dbReference type="Proteomes" id="UP000241462">
    <property type="component" value="Unassembled WGS sequence"/>
</dbReference>
<gene>
    <name evidence="2" type="ORF">BD289DRAFT_454868</name>
</gene>
<feature type="region of interest" description="Disordered" evidence="1">
    <location>
        <begin position="312"/>
        <end position="337"/>
    </location>
</feature>
<proteinExistence type="predicted"/>
<dbReference type="EMBL" id="KZ678505">
    <property type="protein sequence ID" value="PSR81372.1"/>
    <property type="molecule type" value="Genomic_DNA"/>
</dbReference>
<dbReference type="OrthoDB" id="4588567at2759"/>
<accession>A0A2T3A1Y2</accession>
<feature type="region of interest" description="Disordered" evidence="1">
    <location>
        <begin position="58"/>
        <end position="138"/>
    </location>
</feature>
<reference evidence="2 3" key="1">
    <citation type="journal article" date="2018" name="Mycol. Prog.">
        <title>Coniella lustricola, a new species from submerged detritus.</title>
        <authorList>
            <person name="Raudabaugh D.B."/>
            <person name="Iturriaga T."/>
            <person name="Carver A."/>
            <person name="Mondo S."/>
            <person name="Pangilinan J."/>
            <person name="Lipzen A."/>
            <person name="He G."/>
            <person name="Amirebrahimi M."/>
            <person name="Grigoriev I.V."/>
            <person name="Miller A.N."/>
        </authorList>
    </citation>
    <scope>NUCLEOTIDE SEQUENCE [LARGE SCALE GENOMIC DNA]</scope>
    <source>
        <strain evidence="2 3">B22-T-1</strain>
    </source>
</reference>
<evidence type="ECO:0000256" key="1">
    <source>
        <dbReference type="SAM" id="MobiDB-lite"/>
    </source>
</evidence>